<dbReference type="EC" id="2.1.1.63" evidence="3"/>
<dbReference type="InterPro" id="IPR014048">
    <property type="entry name" value="MethylDNA_cys_MeTrfase_DNA-bd"/>
</dbReference>
<proteinExistence type="inferred from homology"/>
<dbReference type="GO" id="GO:0003908">
    <property type="term" value="F:methylated-DNA-[protein]-cysteine S-methyltransferase activity"/>
    <property type="evidence" value="ECO:0007669"/>
    <property type="project" value="UniProtKB-EC"/>
</dbReference>
<dbReference type="HOGENOM" id="CLU_000445_52_4_2"/>
<dbReference type="Gene3D" id="1.10.10.10">
    <property type="entry name" value="Winged helix-like DNA-binding domain superfamily/Winged helix DNA-binding domain"/>
    <property type="match status" value="1"/>
</dbReference>
<keyword evidence="4 10" id="KW-0489">Methyltransferase</keyword>
<sequence>MEDLERLCQEILRYLKGEQVNFLWCQVNLSDFSDFERDVLEHTRKIPYGHTVTYGELAVQIGRKGASRAVGSALSKNPYPIIIPCHRVVSSKGMGGFCGSKDTQSLSLKRKLLELEGVNI</sequence>
<dbReference type="FunFam" id="1.10.10.10:FF:000214">
    <property type="entry name" value="Methylated-DNA--protein-cysteine methyltransferase"/>
    <property type="match status" value="1"/>
</dbReference>
<evidence type="ECO:0000313" key="10">
    <source>
        <dbReference type="EMBL" id="AGB48454.1"/>
    </source>
</evidence>
<dbReference type="InterPro" id="IPR036217">
    <property type="entry name" value="MethylDNA_cys_MeTrfase_DNAb"/>
</dbReference>
<dbReference type="Pfam" id="PF01035">
    <property type="entry name" value="DNA_binding_1"/>
    <property type="match status" value="1"/>
</dbReference>
<comment type="catalytic activity">
    <reaction evidence="8">
        <text>a 6-O-methyl-2'-deoxyguanosine in DNA + L-cysteinyl-[protein] = S-methyl-L-cysteinyl-[protein] + a 2'-deoxyguanosine in DNA</text>
        <dbReference type="Rhea" id="RHEA:24000"/>
        <dbReference type="Rhea" id="RHEA-COMP:10131"/>
        <dbReference type="Rhea" id="RHEA-COMP:10132"/>
        <dbReference type="Rhea" id="RHEA-COMP:11367"/>
        <dbReference type="Rhea" id="RHEA-COMP:11368"/>
        <dbReference type="ChEBI" id="CHEBI:29950"/>
        <dbReference type="ChEBI" id="CHEBI:82612"/>
        <dbReference type="ChEBI" id="CHEBI:85445"/>
        <dbReference type="ChEBI" id="CHEBI:85448"/>
        <dbReference type="EC" id="2.1.1.63"/>
    </reaction>
</comment>
<feature type="domain" description="Methylated-DNA-[protein]-cysteine S-methyltransferase DNA binding" evidence="9">
    <location>
        <begin position="34"/>
        <end position="118"/>
    </location>
</feature>
<evidence type="ECO:0000259" key="9">
    <source>
        <dbReference type="Pfam" id="PF01035"/>
    </source>
</evidence>
<dbReference type="AlphaFoldDB" id="L0KWV9"/>
<dbReference type="GO" id="GO:0032259">
    <property type="term" value="P:methylation"/>
    <property type="evidence" value="ECO:0007669"/>
    <property type="project" value="UniProtKB-KW"/>
</dbReference>
<comment type="catalytic activity">
    <reaction evidence="1">
        <text>a 4-O-methyl-thymidine in DNA + L-cysteinyl-[protein] = a thymidine in DNA + S-methyl-L-cysteinyl-[protein]</text>
        <dbReference type="Rhea" id="RHEA:53428"/>
        <dbReference type="Rhea" id="RHEA-COMP:10131"/>
        <dbReference type="Rhea" id="RHEA-COMP:10132"/>
        <dbReference type="Rhea" id="RHEA-COMP:13555"/>
        <dbReference type="Rhea" id="RHEA-COMP:13556"/>
        <dbReference type="ChEBI" id="CHEBI:29950"/>
        <dbReference type="ChEBI" id="CHEBI:82612"/>
        <dbReference type="ChEBI" id="CHEBI:137386"/>
        <dbReference type="ChEBI" id="CHEBI:137387"/>
        <dbReference type="EC" id="2.1.1.63"/>
    </reaction>
</comment>
<dbReference type="GeneID" id="14408028"/>
<keyword evidence="5 10" id="KW-0808">Transferase</keyword>
<dbReference type="NCBIfam" id="TIGR00589">
    <property type="entry name" value="ogt"/>
    <property type="match status" value="1"/>
</dbReference>
<dbReference type="SUPFAM" id="SSF46767">
    <property type="entry name" value="Methylated DNA-protein cysteine methyltransferase, C-terminal domain"/>
    <property type="match status" value="1"/>
</dbReference>
<dbReference type="OrthoDB" id="372118at2157"/>
<evidence type="ECO:0000256" key="6">
    <source>
        <dbReference type="ARBA" id="ARBA00022763"/>
    </source>
</evidence>
<keyword evidence="11" id="KW-1185">Reference proteome</keyword>
<dbReference type="PANTHER" id="PTHR10815">
    <property type="entry name" value="METHYLATED-DNA--PROTEIN-CYSTEINE METHYLTRANSFERASE"/>
    <property type="match status" value="1"/>
</dbReference>
<dbReference type="RefSeq" id="WP_015323623.1">
    <property type="nucleotide sequence ID" value="NC_019977.1"/>
</dbReference>
<comment type="similarity">
    <text evidence="2">Belongs to the MGMT family.</text>
</comment>
<name>L0KWV9_METHD</name>
<gene>
    <name evidence="10" type="ordered locus">Metho_0167</name>
</gene>
<dbReference type="PANTHER" id="PTHR10815:SF13">
    <property type="entry name" value="METHYLATED-DNA--PROTEIN-CYSTEINE METHYLTRANSFERASE"/>
    <property type="match status" value="1"/>
</dbReference>
<evidence type="ECO:0000313" key="11">
    <source>
        <dbReference type="Proteomes" id="UP000010866"/>
    </source>
</evidence>
<keyword evidence="7" id="KW-0234">DNA repair</keyword>
<dbReference type="EMBL" id="CP003362">
    <property type="protein sequence ID" value="AGB48454.1"/>
    <property type="molecule type" value="Genomic_DNA"/>
</dbReference>
<dbReference type="InterPro" id="IPR001497">
    <property type="entry name" value="MethylDNA_cys_MeTrfase_AS"/>
</dbReference>
<evidence type="ECO:0000256" key="1">
    <source>
        <dbReference type="ARBA" id="ARBA00001286"/>
    </source>
</evidence>
<evidence type="ECO:0000256" key="3">
    <source>
        <dbReference type="ARBA" id="ARBA00011918"/>
    </source>
</evidence>
<dbReference type="InterPro" id="IPR036388">
    <property type="entry name" value="WH-like_DNA-bd_sf"/>
</dbReference>
<dbReference type="KEGG" id="mhz:Metho_0167"/>
<evidence type="ECO:0000256" key="2">
    <source>
        <dbReference type="ARBA" id="ARBA00008711"/>
    </source>
</evidence>
<accession>L0KWV9</accession>
<evidence type="ECO:0000256" key="4">
    <source>
        <dbReference type="ARBA" id="ARBA00022603"/>
    </source>
</evidence>
<dbReference type="STRING" id="867904.Metho_0167"/>
<reference evidence="11" key="1">
    <citation type="submission" date="2012-02" db="EMBL/GenBank/DDBJ databases">
        <title>Complete sequence of chromosome of Methanomethylovorans hollandica DSM 15978.</title>
        <authorList>
            <person name="Lucas S."/>
            <person name="Copeland A."/>
            <person name="Lapidus A."/>
            <person name="Glavina del Rio T."/>
            <person name="Dalin E."/>
            <person name="Tice H."/>
            <person name="Bruce D."/>
            <person name="Goodwin L."/>
            <person name="Pitluck S."/>
            <person name="Peters L."/>
            <person name="Mikhailova N."/>
            <person name="Held B."/>
            <person name="Kyrpides N."/>
            <person name="Mavromatis K."/>
            <person name="Ivanova N."/>
            <person name="Brettin T."/>
            <person name="Detter J.C."/>
            <person name="Han C."/>
            <person name="Larimer F."/>
            <person name="Land M."/>
            <person name="Hauser L."/>
            <person name="Markowitz V."/>
            <person name="Cheng J.-F."/>
            <person name="Hugenholtz P."/>
            <person name="Woyke T."/>
            <person name="Wu D."/>
            <person name="Spring S."/>
            <person name="Schroeder M."/>
            <person name="Brambilla E."/>
            <person name="Klenk H.-P."/>
            <person name="Eisen J.A."/>
        </authorList>
    </citation>
    <scope>NUCLEOTIDE SEQUENCE [LARGE SCALE GENOMIC DNA]</scope>
    <source>
        <strain evidence="11">DSM 15978 / NBRC 107637 / DMS1</strain>
    </source>
</reference>
<dbReference type="PROSITE" id="PS00374">
    <property type="entry name" value="MGMT"/>
    <property type="match status" value="1"/>
</dbReference>
<dbReference type="CDD" id="cd06445">
    <property type="entry name" value="ATase"/>
    <property type="match status" value="1"/>
</dbReference>
<dbReference type="Proteomes" id="UP000010866">
    <property type="component" value="Chromosome"/>
</dbReference>
<protein>
    <recommendedName>
        <fullName evidence="3">methylated-DNA--[protein]-cysteine S-methyltransferase</fullName>
        <ecNumber evidence="3">2.1.1.63</ecNumber>
    </recommendedName>
</protein>
<evidence type="ECO:0000256" key="7">
    <source>
        <dbReference type="ARBA" id="ARBA00023204"/>
    </source>
</evidence>
<evidence type="ECO:0000256" key="5">
    <source>
        <dbReference type="ARBA" id="ARBA00022679"/>
    </source>
</evidence>
<dbReference type="GO" id="GO:0006281">
    <property type="term" value="P:DNA repair"/>
    <property type="evidence" value="ECO:0007669"/>
    <property type="project" value="UniProtKB-KW"/>
</dbReference>
<evidence type="ECO:0000256" key="8">
    <source>
        <dbReference type="ARBA" id="ARBA00049348"/>
    </source>
</evidence>
<organism evidence="10 11">
    <name type="scientific">Methanomethylovorans hollandica (strain DSM 15978 / NBRC 107637 / DMS1)</name>
    <dbReference type="NCBI Taxonomy" id="867904"/>
    <lineage>
        <taxon>Archaea</taxon>
        <taxon>Methanobacteriati</taxon>
        <taxon>Methanobacteriota</taxon>
        <taxon>Stenosarchaea group</taxon>
        <taxon>Methanomicrobia</taxon>
        <taxon>Methanosarcinales</taxon>
        <taxon>Methanosarcinaceae</taxon>
        <taxon>Methanomethylovorans</taxon>
    </lineage>
</organism>
<keyword evidence="6" id="KW-0227">DNA damage</keyword>